<keyword evidence="3" id="KW-1185">Reference proteome</keyword>
<protein>
    <submittedName>
        <fullName evidence="2">Uncharacterized protein</fullName>
    </submittedName>
</protein>
<sequence>MSKTIIIIILFYFLLLIDLSILVPNNRTNQNGLSIAGGYLPSNMDKQNNKLKPLIKINKHLNKNQVLNNLTIKELSHLLEQCKIKHCENETNKIKEIIEAMKQLKFVNNS</sequence>
<gene>
    <name evidence="2" type="ORF">Mgra_00003788</name>
</gene>
<feature type="chain" id="PRO_5035909518" evidence="1">
    <location>
        <begin position="23"/>
        <end position="110"/>
    </location>
</feature>
<feature type="signal peptide" evidence="1">
    <location>
        <begin position="1"/>
        <end position="22"/>
    </location>
</feature>
<dbReference type="AlphaFoldDB" id="A0A8S9ZU99"/>
<dbReference type="Proteomes" id="UP000605970">
    <property type="component" value="Unassembled WGS sequence"/>
</dbReference>
<comment type="caution">
    <text evidence="2">The sequence shown here is derived from an EMBL/GenBank/DDBJ whole genome shotgun (WGS) entry which is preliminary data.</text>
</comment>
<dbReference type="EMBL" id="JABEBT010000026">
    <property type="protein sequence ID" value="KAF7636844.1"/>
    <property type="molecule type" value="Genomic_DNA"/>
</dbReference>
<evidence type="ECO:0000313" key="2">
    <source>
        <dbReference type="EMBL" id="KAF7636844.1"/>
    </source>
</evidence>
<evidence type="ECO:0000256" key="1">
    <source>
        <dbReference type="SAM" id="SignalP"/>
    </source>
</evidence>
<name>A0A8S9ZU99_9BILA</name>
<organism evidence="2 3">
    <name type="scientific">Meloidogyne graminicola</name>
    <dbReference type="NCBI Taxonomy" id="189291"/>
    <lineage>
        <taxon>Eukaryota</taxon>
        <taxon>Metazoa</taxon>
        <taxon>Ecdysozoa</taxon>
        <taxon>Nematoda</taxon>
        <taxon>Chromadorea</taxon>
        <taxon>Rhabditida</taxon>
        <taxon>Tylenchina</taxon>
        <taxon>Tylenchomorpha</taxon>
        <taxon>Tylenchoidea</taxon>
        <taxon>Meloidogynidae</taxon>
        <taxon>Meloidogyninae</taxon>
        <taxon>Meloidogyne</taxon>
    </lineage>
</organism>
<keyword evidence="1" id="KW-0732">Signal</keyword>
<proteinExistence type="predicted"/>
<accession>A0A8S9ZU99</accession>
<reference evidence="2" key="1">
    <citation type="journal article" date="2020" name="Ecol. Evol.">
        <title>Genome structure and content of the rice root-knot nematode (Meloidogyne graminicola).</title>
        <authorList>
            <person name="Phan N.T."/>
            <person name="Danchin E.G.J."/>
            <person name="Klopp C."/>
            <person name="Perfus-Barbeoch L."/>
            <person name="Kozlowski D.K."/>
            <person name="Koutsovoulos G.D."/>
            <person name="Lopez-Roques C."/>
            <person name="Bouchez O."/>
            <person name="Zahm M."/>
            <person name="Besnard G."/>
            <person name="Bellafiore S."/>
        </authorList>
    </citation>
    <scope>NUCLEOTIDE SEQUENCE</scope>
    <source>
        <strain evidence="2">VN-18</strain>
    </source>
</reference>
<evidence type="ECO:0000313" key="3">
    <source>
        <dbReference type="Proteomes" id="UP000605970"/>
    </source>
</evidence>